<name>A0A371FI84_MUCPR</name>
<organism evidence="1 2">
    <name type="scientific">Mucuna pruriens</name>
    <name type="common">Velvet bean</name>
    <name type="synonym">Dolichos pruriens</name>
    <dbReference type="NCBI Taxonomy" id="157652"/>
    <lineage>
        <taxon>Eukaryota</taxon>
        <taxon>Viridiplantae</taxon>
        <taxon>Streptophyta</taxon>
        <taxon>Embryophyta</taxon>
        <taxon>Tracheophyta</taxon>
        <taxon>Spermatophyta</taxon>
        <taxon>Magnoliopsida</taxon>
        <taxon>eudicotyledons</taxon>
        <taxon>Gunneridae</taxon>
        <taxon>Pentapetalae</taxon>
        <taxon>rosids</taxon>
        <taxon>fabids</taxon>
        <taxon>Fabales</taxon>
        <taxon>Fabaceae</taxon>
        <taxon>Papilionoideae</taxon>
        <taxon>50 kb inversion clade</taxon>
        <taxon>NPAAA clade</taxon>
        <taxon>indigoferoid/millettioid clade</taxon>
        <taxon>Phaseoleae</taxon>
        <taxon>Mucuna</taxon>
    </lineage>
</organism>
<reference evidence="1" key="1">
    <citation type="submission" date="2018-05" db="EMBL/GenBank/DDBJ databases">
        <title>Draft genome of Mucuna pruriens seed.</title>
        <authorList>
            <person name="Nnadi N.E."/>
            <person name="Vos R."/>
            <person name="Hasami M.H."/>
            <person name="Devisetty U.K."/>
            <person name="Aguiy J.C."/>
        </authorList>
    </citation>
    <scope>NUCLEOTIDE SEQUENCE [LARGE SCALE GENOMIC DNA]</scope>
    <source>
        <strain evidence="1">JCA_2017</strain>
    </source>
</reference>
<dbReference type="AlphaFoldDB" id="A0A371FI84"/>
<proteinExistence type="predicted"/>
<sequence>MGYVLAIYVWEYHGSSREGPFYHIGSVISDDMSTSLFKKNPMAILLEIKWPKHLPIDCSHKGCDGSLAVNGMNWSSVKMSTAPTPWPKQAIRLVRADFSNIYLIWSSLETNQVVSVNKYCLNRQVAYAKVQQICSSEEYLISQGAILRASLILFPRTPNEETLRDPPTLTTIHVRSILHLTNYPSYLLYILDNPSFSQ</sequence>
<dbReference type="EMBL" id="QJKJ01008993">
    <property type="protein sequence ID" value="RDX78028.1"/>
    <property type="molecule type" value="Genomic_DNA"/>
</dbReference>
<accession>A0A371FI84</accession>
<dbReference type="Proteomes" id="UP000257109">
    <property type="component" value="Unassembled WGS sequence"/>
</dbReference>
<evidence type="ECO:0000313" key="1">
    <source>
        <dbReference type="EMBL" id="RDX78028.1"/>
    </source>
</evidence>
<protein>
    <submittedName>
        <fullName evidence="1">Uncharacterized protein</fullName>
    </submittedName>
</protein>
<comment type="caution">
    <text evidence="1">The sequence shown here is derived from an EMBL/GenBank/DDBJ whole genome shotgun (WGS) entry which is preliminary data.</text>
</comment>
<evidence type="ECO:0000313" key="2">
    <source>
        <dbReference type="Proteomes" id="UP000257109"/>
    </source>
</evidence>
<keyword evidence="2" id="KW-1185">Reference proteome</keyword>
<gene>
    <name evidence="1" type="ORF">CR513_41757</name>
</gene>
<feature type="non-terminal residue" evidence="1">
    <location>
        <position position="198"/>
    </location>
</feature>